<dbReference type="InterPro" id="IPR046341">
    <property type="entry name" value="SET_dom_sf"/>
</dbReference>
<organism evidence="4 5">
    <name type="scientific">Strongyloides stercoralis</name>
    <name type="common">Threadworm</name>
    <dbReference type="NCBI Taxonomy" id="6248"/>
    <lineage>
        <taxon>Eukaryota</taxon>
        <taxon>Metazoa</taxon>
        <taxon>Ecdysozoa</taxon>
        <taxon>Nematoda</taxon>
        <taxon>Chromadorea</taxon>
        <taxon>Rhabditida</taxon>
        <taxon>Tylenchina</taxon>
        <taxon>Panagrolaimomorpha</taxon>
        <taxon>Strongyloidoidea</taxon>
        <taxon>Strongyloididae</taxon>
        <taxon>Strongyloides</taxon>
    </lineage>
</organism>
<keyword evidence="2" id="KW-0812">Transmembrane</keyword>
<feature type="transmembrane region" description="Helical" evidence="2">
    <location>
        <begin position="232"/>
        <end position="255"/>
    </location>
</feature>
<evidence type="ECO:0000259" key="3">
    <source>
        <dbReference type="PROSITE" id="PS50280"/>
    </source>
</evidence>
<protein>
    <submittedName>
        <fullName evidence="5">MARVEL domain-containing protein</fullName>
    </submittedName>
</protein>
<feature type="compositionally biased region" description="Low complexity" evidence="1">
    <location>
        <begin position="15"/>
        <end position="24"/>
    </location>
</feature>
<evidence type="ECO:0000313" key="5">
    <source>
        <dbReference type="WBParaSite" id="TCONS_00004017.p1"/>
    </source>
</evidence>
<proteinExistence type="predicted"/>
<dbReference type="Proteomes" id="UP000035681">
    <property type="component" value="Unplaced"/>
</dbReference>
<reference evidence="5" key="1">
    <citation type="submission" date="2024-02" db="UniProtKB">
        <authorList>
            <consortium name="WormBaseParasite"/>
        </authorList>
    </citation>
    <scope>IDENTIFICATION</scope>
</reference>
<dbReference type="WBParaSite" id="TCONS_00004017.p1">
    <property type="protein sequence ID" value="TCONS_00004017.p1"/>
    <property type="gene ID" value="XLOC_000885"/>
</dbReference>
<dbReference type="InterPro" id="IPR051357">
    <property type="entry name" value="H3K9_HMTase_SUVAR3-9"/>
</dbReference>
<name>A0AAF5CZD1_STRER</name>
<evidence type="ECO:0000256" key="1">
    <source>
        <dbReference type="SAM" id="MobiDB-lite"/>
    </source>
</evidence>
<evidence type="ECO:0000313" key="4">
    <source>
        <dbReference type="Proteomes" id="UP000035681"/>
    </source>
</evidence>
<feature type="transmembrane region" description="Helical" evidence="2">
    <location>
        <begin position="159"/>
        <end position="181"/>
    </location>
</feature>
<feature type="region of interest" description="Disordered" evidence="1">
    <location>
        <begin position="1"/>
        <end position="24"/>
    </location>
</feature>
<dbReference type="PANTHER" id="PTHR45660:SF13">
    <property type="entry name" value="HISTONE-LYSINE N-METHYLTRANSFERASE SETMAR"/>
    <property type="match status" value="1"/>
</dbReference>
<dbReference type="InterPro" id="IPR001214">
    <property type="entry name" value="SET_dom"/>
</dbReference>
<dbReference type="PANTHER" id="PTHR45660">
    <property type="entry name" value="HISTONE-LYSINE N-METHYLTRANSFERASE SETMAR"/>
    <property type="match status" value="1"/>
</dbReference>
<feature type="compositionally biased region" description="Polar residues" evidence="1">
    <location>
        <begin position="1"/>
        <end position="14"/>
    </location>
</feature>
<keyword evidence="2" id="KW-0472">Membrane</keyword>
<feature type="transmembrane region" description="Helical" evidence="2">
    <location>
        <begin position="193"/>
        <end position="212"/>
    </location>
</feature>
<accession>A0AAF5CZD1</accession>
<dbReference type="SUPFAM" id="SSF82199">
    <property type="entry name" value="SET domain"/>
    <property type="match status" value="1"/>
</dbReference>
<sequence length="546" mass="63576">MGNFNTIPINRTLTSNGNNGNIQSNNSINPNNIIVTSLQPNIASAEELSITEIENVSQDPVSNSIEIATINANSVAYQKKIFKNNNFDRKSKFQTQKTIIHRMIFFGYFLLTKTFFIISIFETIIIIIILIWAIIVISYGKEKYDSYNKDLEKVIPYLYYYPITLLMIFWIILISISMIGAKYLIPYLFLPNIIASIIVSLSYLTIFIFTIIKICDNFGYFTNHFSWPIGVLLLLTLLLFIISSYFLLIKCVCFADTLRKRKTVQVTDAIINIIRKHNNFDDKEKDYDSISETFSTKSTNFPDNFTYIPENTFALTDKDLNIDFKKKYSAKKYESKKCSCDNSAIFTDDFKQLTQEGYNFVVNLGCKQPFSKCEDKKCKLKIDTYYESRKDRRLEIFYKNPTIGWGLRTLEFIPKYSFIGEYVGWYEKSDTLLEPSAYIFQFGFTDYNVISDARRFGNYTRFANHSCNPNVLTIEANNKDWCCFKSSVDKHGNRKIKYKNIPQIWFIADKDIYPGEELYINYGSAYFSNVDYKCLCGENNCMIYEN</sequence>
<keyword evidence="2" id="KW-1133">Transmembrane helix</keyword>
<dbReference type="SMART" id="SM00317">
    <property type="entry name" value="SET"/>
    <property type="match status" value="1"/>
</dbReference>
<feature type="domain" description="SET" evidence="3">
    <location>
        <begin position="392"/>
        <end position="523"/>
    </location>
</feature>
<dbReference type="GO" id="GO:0042054">
    <property type="term" value="F:histone methyltransferase activity"/>
    <property type="evidence" value="ECO:0007669"/>
    <property type="project" value="TreeGrafter"/>
</dbReference>
<dbReference type="Pfam" id="PF00856">
    <property type="entry name" value="SET"/>
    <property type="match status" value="1"/>
</dbReference>
<evidence type="ECO:0000256" key="2">
    <source>
        <dbReference type="SAM" id="Phobius"/>
    </source>
</evidence>
<dbReference type="Gene3D" id="2.170.270.10">
    <property type="entry name" value="SET domain"/>
    <property type="match status" value="1"/>
</dbReference>
<keyword evidence="4" id="KW-1185">Reference proteome</keyword>
<dbReference type="PROSITE" id="PS50280">
    <property type="entry name" value="SET"/>
    <property type="match status" value="1"/>
</dbReference>
<feature type="transmembrane region" description="Helical" evidence="2">
    <location>
        <begin position="106"/>
        <end position="139"/>
    </location>
</feature>
<dbReference type="GO" id="GO:0003690">
    <property type="term" value="F:double-stranded DNA binding"/>
    <property type="evidence" value="ECO:0007669"/>
    <property type="project" value="TreeGrafter"/>
</dbReference>
<dbReference type="AlphaFoldDB" id="A0AAF5CZD1"/>